<evidence type="ECO:0000313" key="2">
    <source>
        <dbReference type="EMBL" id="ACU75983.1"/>
    </source>
</evidence>
<proteinExistence type="predicted"/>
<dbReference type="AlphaFoldDB" id="C7Q6X0"/>
<gene>
    <name evidence="2" type="ordered locus">Caci_7154</name>
</gene>
<dbReference type="Proteomes" id="UP000000851">
    <property type="component" value="Chromosome"/>
</dbReference>
<dbReference type="HOGENOM" id="CLU_148727_5_2_11"/>
<evidence type="ECO:0000256" key="1">
    <source>
        <dbReference type="SAM" id="MobiDB-lite"/>
    </source>
</evidence>
<accession>C7Q6X0</accession>
<feature type="region of interest" description="Disordered" evidence="1">
    <location>
        <begin position="13"/>
        <end position="60"/>
    </location>
</feature>
<protein>
    <recommendedName>
        <fullName evidence="4">Kanamycin biosynthetic protein</fullName>
    </recommendedName>
</protein>
<dbReference type="KEGG" id="cai:Caci_7154"/>
<feature type="compositionally biased region" description="Basic and acidic residues" evidence="1">
    <location>
        <begin position="16"/>
        <end position="30"/>
    </location>
</feature>
<reference evidence="2 3" key="1">
    <citation type="journal article" date="2009" name="Stand. Genomic Sci.">
        <title>Complete genome sequence of Catenulispora acidiphila type strain (ID 139908).</title>
        <authorList>
            <person name="Copeland A."/>
            <person name="Lapidus A."/>
            <person name="Glavina Del Rio T."/>
            <person name="Nolan M."/>
            <person name="Lucas S."/>
            <person name="Chen F."/>
            <person name="Tice H."/>
            <person name="Cheng J.F."/>
            <person name="Bruce D."/>
            <person name="Goodwin L."/>
            <person name="Pitluck S."/>
            <person name="Mikhailova N."/>
            <person name="Pati A."/>
            <person name="Ivanova N."/>
            <person name="Mavromatis K."/>
            <person name="Chen A."/>
            <person name="Palaniappan K."/>
            <person name="Chain P."/>
            <person name="Land M."/>
            <person name="Hauser L."/>
            <person name="Chang Y.J."/>
            <person name="Jeffries C.D."/>
            <person name="Chertkov O."/>
            <person name="Brettin T."/>
            <person name="Detter J.C."/>
            <person name="Han C."/>
            <person name="Ali Z."/>
            <person name="Tindall B.J."/>
            <person name="Goker M."/>
            <person name="Bristow J."/>
            <person name="Eisen J.A."/>
            <person name="Markowitz V."/>
            <person name="Hugenholtz P."/>
            <person name="Kyrpides N.C."/>
            <person name="Klenk H.P."/>
        </authorList>
    </citation>
    <scope>NUCLEOTIDE SEQUENCE [LARGE SCALE GENOMIC DNA]</scope>
    <source>
        <strain evidence="3">DSM 44928 / JCM 14897 / NBRC 102108 / NRRL B-24433 / ID139908</strain>
    </source>
</reference>
<keyword evidence="3" id="KW-1185">Reference proteome</keyword>
<dbReference type="InterPro" id="IPR028037">
    <property type="entry name" value="Antitoxin_Rv0909/MT0933"/>
</dbReference>
<evidence type="ECO:0008006" key="4">
    <source>
        <dbReference type="Google" id="ProtNLM"/>
    </source>
</evidence>
<dbReference type="InParanoid" id="C7Q6X0"/>
<evidence type="ECO:0000313" key="3">
    <source>
        <dbReference type="Proteomes" id="UP000000851"/>
    </source>
</evidence>
<dbReference type="EMBL" id="CP001700">
    <property type="protein sequence ID" value="ACU75983.1"/>
    <property type="molecule type" value="Genomic_DNA"/>
</dbReference>
<sequence>MNVLDKLKQMFTGHEQQVDKGSDKAADLAKKKAGGKYDQQIDTGRDKLKDQFGTQDRPNG</sequence>
<dbReference type="Pfam" id="PF14013">
    <property type="entry name" value="MT0933_antitox"/>
    <property type="match status" value="1"/>
</dbReference>
<organism evidence="2 3">
    <name type="scientific">Catenulispora acidiphila (strain DSM 44928 / JCM 14897 / NBRC 102108 / NRRL B-24433 / ID139908)</name>
    <dbReference type="NCBI Taxonomy" id="479433"/>
    <lineage>
        <taxon>Bacteria</taxon>
        <taxon>Bacillati</taxon>
        <taxon>Actinomycetota</taxon>
        <taxon>Actinomycetes</taxon>
        <taxon>Catenulisporales</taxon>
        <taxon>Catenulisporaceae</taxon>
        <taxon>Catenulispora</taxon>
    </lineage>
</organism>
<name>C7Q6X0_CATAD</name>
<dbReference type="RefSeq" id="WP_015795711.1">
    <property type="nucleotide sequence ID" value="NC_013131.1"/>
</dbReference>